<comment type="caution">
    <text evidence="1">The sequence shown here is derived from an EMBL/GenBank/DDBJ whole genome shotgun (WGS) entry which is preliminary data.</text>
</comment>
<dbReference type="AlphaFoldDB" id="A0AAV4MNN0"/>
<evidence type="ECO:0000313" key="2">
    <source>
        <dbReference type="Proteomes" id="UP001054945"/>
    </source>
</evidence>
<dbReference type="Proteomes" id="UP001054945">
    <property type="component" value="Unassembled WGS sequence"/>
</dbReference>
<gene>
    <name evidence="1" type="ORF">CEXT_409791</name>
</gene>
<organism evidence="1 2">
    <name type="scientific">Caerostris extrusa</name>
    <name type="common">Bark spider</name>
    <name type="synonym">Caerostris bankana</name>
    <dbReference type="NCBI Taxonomy" id="172846"/>
    <lineage>
        <taxon>Eukaryota</taxon>
        <taxon>Metazoa</taxon>
        <taxon>Ecdysozoa</taxon>
        <taxon>Arthropoda</taxon>
        <taxon>Chelicerata</taxon>
        <taxon>Arachnida</taxon>
        <taxon>Araneae</taxon>
        <taxon>Araneomorphae</taxon>
        <taxon>Entelegynae</taxon>
        <taxon>Araneoidea</taxon>
        <taxon>Araneidae</taxon>
        <taxon>Caerostris</taxon>
    </lineage>
</organism>
<accession>A0AAV4MNN0</accession>
<evidence type="ECO:0000313" key="1">
    <source>
        <dbReference type="EMBL" id="GIX73975.1"/>
    </source>
</evidence>
<proteinExistence type="predicted"/>
<dbReference type="EMBL" id="BPLR01020013">
    <property type="protein sequence ID" value="GIX73975.1"/>
    <property type="molecule type" value="Genomic_DNA"/>
</dbReference>
<name>A0AAV4MNN0_CAEEX</name>
<keyword evidence="2" id="KW-1185">Reference proteome</keyword>
<protein>
    <submittedName>
        <fullName evidence="1">Uncharacterized protein</fullName>
    </submittedName>
</protein>
<reference evidence="1 2" key="1">
    <citation type="submission" date="2021-06" db="EMBL/GenBank/DDBJ databases">
        <title>Caerostris extrusa draft genome.</title>
        <authorList>
            <person name="Kono N."/>
            <person name="Arakawa K."/>
        </authorList>
    </citation>
    <scope>NUCLEOTIDE SEQUENCE [LARGE SCALE GENOMIC DNA]</scope>
</reference>
<sequence>MAINILSIRWAADYMSVSYGFEDLLWNKSGDSDGQDMVAMCTPHILLRRACQKCVPLDTTSPLPRRVCVPIVAALHHHHTPTATECSIFT</sequence>